<evidence type="ECO:0000313" key="2">
    <source>
        <dbReference type="Proteomes" id="UP000323297"/>
    </source>
</evidence>
<comment type="caution">
    <text evidence="1">The sequence shown here is derived from an EMBL/GenBank/DDBJ whole genome shotgun (WGS) entry which is preliminary data.</text>
</comment>
<accession>A0A5B0SXC7</accession>
<dbReference type="Proteomes" id="UP000323297">
    <property type="component" value="Unassembled WGS sequence"/>
</dbReference>
<protein>
    <submittedName>
        <fullName evidence="1">Uncharacterized protein</fullName>
    </submittedName>
</protein>
<reference evidence="1 2" key="1">
    <citation type="submission" date="2019-08" db="EMBL/GenBank/DDBJ databases">
        <title>Draft genome sequence of Citrobacter portucalensis strain isolated from green turtle.</title>
        <authorList>
            <person name="Fernandes M.R."/>
            <person name="Sellera F.P."/>
            <person name="Goldeberg D.W."/>
            <person name="Costa D.C."/>
            <person name="Lincopan N."/>
        </authorList>
    </citation>
    <scope>NUCLEOTIDE SEQUENCE [LARGE SCALE GENOMIC DNA]</scope>
    <source>
        <strain evidence="1 2">TV06</strain>
    </source>
</reference>
<dbReference type="EMBL" id="VTZD01000024">
    <property type="protein sequence ID" value="KAA1141929.1"/>
    <property type="molecule type" value="Genomic_DNA"/>
</dbReference>
<organism evidence="1 2">
    <name type="scientific">Citrobacter portucalensis</name>
    <dbReference type="NCBI Taxonomy" id="1639133"/>
    <lineage>
        <taxon>Bacteria</taxon>
        <taxon>Pseudomonadati</taxon>
        <taxon>Pseudomonadota</taxon>
        <taxon>Gammaproteobacteria</taxon>
        <taxon>Enterobacterales</taxon>
        <taxon>Enterobacteriaceae</taxon>
        <taxon>Citrobacter</taxon>
        <taxon>Citrobacter freundii complex</taxon>
    </lineage>
</organism>
<gene>
    <name evidence="1" type="ORF">D3H66_19325</name>
</gene>
<dbReference type="RefSeq" id="WP_149608076.1">
    <property type="nucleotide sequence ID" value="NZ_VTZD01000024.1"/>
</dbReference>
<evidence type="ECO:0000313" key="1">
    <source>
        <dbReference type="EMBL" id="KAA1141929.1"/>
    </source>
</evidence>
<sequence>MITTNVLNALSETVFINTQRKSTKKFDFTVTRNNDGSYLVSQQAYRVYPSGHEVIKSSKTWVAENIQMLRKSACMNNRQGRIFLKSIAIH</sequence>
<dbReference type="AlphaFoldDB" id="A0A5B0SXC7"/>
<proteinExistence type="predicted"/>
<name>A0A5B0SXC7_9ENTR</name>